<dbReference type="GO" id="GO:0005525">
    <property type="term" value="F:GTP binding"/>
    <property type="evidence" value="ECO:0007669"/>
    <property type="project" value="UniProtKB-KW"/>
</dbReference>
<reference evidence="7" key="1">
    <citation type="submission" date="2022-04" db="EMBL/GenBank/DDBJ databases">
        <title>A functionally conserved STORR gene fusion in Papaver species that diverged 16.8 million years ago.</title>
        <authorList>
            <person name="Catania T."/>
        </authorList>
    </citation>
    <scope>NUCLEOTIDE SEQUENCE</scope>
    <source>
        <strain evidence="7">S-188037</strain>
    </source>
</reference>
<sequence length="214" mass="24235">MTLPYGANIDIRDAVKYKEVMKQYNLGLNGGILTSLNLFTTKFYEVASVIEKRADQLDYVLVDTPGQTEVFTWSASGPIITETFASTFPTVIAYVVDTPRSSSPITGAGMDAFFKIIDASADEYLEIHKKDLDKRGEEKQQLEEEYRQQTEEGHGEIWWRIRGSDWELQLIDLDRAWFPVFVTQADNLFHSLQGAANRLLIQALGLRFGFLLGV</sequence>
<evidence type="ECO:0000256" key="5">
    <source>
        <dbReference type="RuleBase" id="RU365059"/>
    </source>
</evidence>
<comment type="similarity">
    <text evidence="1 5">Belongs to the GPN-loop GTPase family.</text>
</comment>
<dbReference type="GO" id="GO:0003924">
    <property type="term" value="F:GTPase activity"/>
    <property type="evidence" value="ECO:0007669"/>
    <property type="project" value="TreeGrafter"/>
</dbReference>
<keyword evidence="4 5" id="KW-0342">GTP-binding</keyword>
<keyword evidence="3 5" id="KW-0378">Hydrolase</keyword>
<dbReference type="PANTHER" id="PTHR21231">
    <property type="entry name" value="XPA-BINDING PROTEIN 1-RELATED"/>
    <property type="match status" value="1"/>
</dbReference>
<comment type="subunit">
    <text evidence="5">Binds to RNA polymerase II.</text>
</comment>
<name>A0AAD4XZJ8_9MAGN</name>
<dbReference type="GO" id="GO:0005737">
    <property type="term" value="C:cytoplasm"/>
    <property type="evidence" value="ECO:0007669"/>
    <property type="project" value="UniProtKB-SubCell"/>
</dbReference>
<evidence type="ECO:0000313" key="7">
    <source>
        <dbReference type="EMBL" id="KAI3960503.1"/>
    </source>
</evidence>
<keyword evidence="6" id="KW-0175">Coiled coil</keyword>
<gene>
    <name evidence="7" type="ORF">MKW98_003002</name>
</gene>
<proteinExistence type="inferred from homology"/>
<protein>
    <recommendedName>
        <fullName evidence="5">GPN-loop GTPase</fullName>
        <ecNumber evidence="5">3.6.5.-</ecNumber>
    </recommendedName>
</protein>
<organism evidence="7 8">
    <name type="scientific">Papaver atlanticum</name>
    <dbReference type="NCBI Taxonomy" id="357466"/>
    <lineage>
        <taxon>Eukaryota</taxon>
        <taxon>Viridiplantae</taxon>
        <taxon>Streptophyta</taxon>
        <taxon>Embryophyta</taxon>
        <taxon>Tracheophyta</taxon>
        <taxon>Spermatophyta</taxon>
        <taxon>Magnoliopsida</taxon>
        <taxon>Ranunculales</taxon>
        <taxon>Papaveraceae</taxon>
        <taxon>Papaveroideae</taxon>
        <taxon>Papaver</taxon>
    </lineage>
</organism>
<dbReference type="InterPro" id="IPR004130">
    <property type="entry name" value="Gpn"/>
</dbReference>
<comment type="caution">
    <text evidence="7">The sequence shown here is derived from an EMBL/GenBank/DDBJ whole genome shotgun (WGS) entry which is preliminary data.</text>
</comment>
<dbReference type="EMBL" id="JAJJMB010000931">
    <property type="protein sequence ID" value="KAI3960503.1"/>
    <property type="molecule type" value="Genomic_DNA"/>
</dbReference>
<comment type="function">
    <text evidence="5">Small GTPase required for proper nuclear import of RNA polymerase II (RNAPII). May act at an RNAP assembly step prior to nuclear import.</text>
</comment>
<dbReference type="GO" id="GO:0005634">
    <property type="term" value="C:nucleus"/>
    <property type="evidence" value="ECO:0007669"/>
    <property type="project" value="UniProtKB-SubCell"/>
</dbReference>
<evidence type="ECO:0000256" key="3">
    <source>
        <dbReference type="ARBA" id="ARBA00022801"/>
    </source>
</evidence>
<evidence type="ECO:0000256" key="2">
    <source>
        <dbReference type="ARBA" id="ARBA00022741"/>
    </source>
</evidence>
<dbReference type="InterPro" id="IPR027417">
    <property type="entry name" value="P-loop_NTPase"/>
</dbReference>
<dbReference type="Gene3D" id="3.40.50.300">
    <property type="entry name" value="P-loop containing nucleotide triphosphate hydrolases"/>
    <property type="match status" value="1"/>
</dbReference>
<evidence type="ECO:0000313" key="8">
    <source>
        <dbReference type="Proteomes" id="UP001202328"/>
    </source>
</evidence>
<dbReference type="AlphaFoldDB" id="A0AAD4XZJ8"/>
<dbReference type="EC" id="3.6.5.-" evidence="5"/>
<keyword evidence="2 5" id="KW-0547">Nucleotide-binding</keyword>
<dbReference type="SUPFAM" id="SSF52540">
    <property type="entry name" value="P-loop containing nucleoside triphosphate hydrolases"/>
    <property type="match status" value="1"/>
</dbReference>
<accession>A0AAD4XZJ8</accession>
<keyword evidence="8" id="KW-1185">Reference proteome</keyword>
<evidence type="ECO:0000256" key="6">
    <source>
        <dbReference type="SAM" id="Coils"/>
    </source>
</evidence>
<dbReference type="Pfam" id="PF03029">
    <property type="entry name" value="ATP_bind_1"/>
    <property type="match status" value="1"/>
</dbReference>
<evidence type="ECO:0000256" key="1">
    <source>
        <dbReference type="ARBA" id="ARBA00005290"/>
    </source>
</evidence>
<comment type="subcellular location">
    <subcellularLocation>
        <location evidence="5">Cytoplasm</location>
    </subcellularLocation>
    <subcellularLocation>
        <location evidence="5">Nucleus</location>
    </subcellularLocation>
</comment>
<feature type="coiled-coil region" evidence="6">
    <location>
        <begin position="125"/>
        <end position="152"/>
    </location>
</feature>
<dbReference type="Proteomes" id="UP001202328">
    <property type="component" value="Unassembled WGS sequence"/>
</dbReference>
<dbReference type="PANTHER" id="PTHR21231:SF8">
    <property type="entry name" value="GPN-LOOP GTPASE 1"/>
    <property type="match status" value="1"/>
</dbReference>
<keyword evidence="5" id="KW-0963">Cytoplasm</keyword>
<evidence type="ECO:0000256" key="4">
    <source>
        <dbReference type="ARBA" id="ARBA00023134"/>
    </source>
</evidence>